<evidence type="ECO:0000313" key="3">
    <source>
        <dbReference type="Proteomes" id="UP000193435"/>
    </source>
</evidence>
<dbReference type="GO" id="GO:0030170">
    <property type="term" value="F:pyridoxal phosphate binding"/>
    <property type="evidence" value="ECO:0007669"/>
    <property type="project" value="InterPro"/>
</dbReference>
<reference evidence="2 3" key="1">
    <citation type="submission" date="2017-04" db="EMBL/GenBank/DDBJ databases">
        <authorList>
            <person name="Afonso C.L."/>
            <person name="Miller P.J."/>
            <person name="Scott M.A."/>
            <person name="Spackman E."/>
            <person name="Goraichik I."/>
            <person name="Dimitrov K.M."/>
            <person name="Suarez D.L."/>
            <person name="Swayne D.E."/>
        </authorList>
    </citation>
    <scope>NUCLEOTIDE SEQUENCE [LARGE SCALE GENOMIC DNA]</scope>
    <source>
        <strain evidence="2 3">LMG26642</strain>
    </source>
</reference>
<dbReference type="SUPFAM" id="SSF53383">
    <property type="entry name" value="PLP-dependent transferases"/>
    <property type="match status" value="1"/>
</dbReference>
<dbReference type="InterPro" id="IPR015421">
    <property type="entry name" value="PyrdxlP-dep_Trfase_major"/>
</dbReference>
<evidence type="ECO:0000259" key="1">
    <source>
        <dbReference type="Pfam" id="PF00155"/>
    </source>
</evidence>
<dbReference type="Proteomes" id="UP000193435">
    <property type="component" value="Unassembled WGS sequence"/>
</dbReference>
<keyword evidence="3" id="KW-1185">Reference proteome</keyword>
<accession>A0A1X7MW51</accession>
<evidence type="ECO:0000313" key="2">
    <source>
        <dbReference type="EMBL" id="SMH28606.1"/>
    </source>
</evidence>
<dbReference type="OrthoDB" id="9802328at2"/>
<organism evidence="2 3">
    <name type="scientific">Carnobacterium iners</name>
    <dbReference type="NCBI Taxonomy" id="1073423"/>
    <lineage>
        <taxon>Bacteria</taxon>
        <taxon>Bacillati</taxon>
        <taxon>Bacillota</taxon>
        <taxon>Bacilli</taxon>
        <taxon>Lactobacillales</taxon>
        <taxon>Carnobacteriaceae</taxon>
        <taxon>Carnobacterium</taxon>
    </lineage>
</organism>
<dbReference type="EMBL" id="FXBJ01000002">
    <property type="protein sequence ID" value="SMH28606.1"/>
    <property type="molecule type" value="Genomic_DNA"/>
</dbReference>
<dbReference type="RefSeq" id="WP_085559152.1">
    <property type="nucleotide sequence ID" value="NZ_FOAH01000036.1"/>
</dbReference>
<dbReference type="STRING" id="1073423.SAMN04488700_0949"/>
<dbReference type="Gene3D" id="3.40.640.10">
    <property type="entry name" value="Type I PLP-dependent aspartate aminotransferase-like (Major domain)"/>
    <property type="match status" value="1"/>
</dbReference>
<proteinExistence type="predicted"/>
<dbReference type="Gene3D" id="3.90.1150.10">
    <property type="entry name" value="Aspartate Aminotransferase, domain 1"/>
    <property type="match status" value="1"/>
</dbReference>
<dbReference type="PANTHER" id="PTHR43510:SF1">
    <property type="entry name" value="AMINOTRANSFERASE FUNCTION, HYPOTHETICAL (EUROFUNG)"/>
    <property type="match status" value="1"/>
</dbReference>
<dbReference type="CDD" id="cd00609">
    <property type="entry name" value="AAT_like"/>
    <property type="match status" value="1"/>
</dbReference>
<dbReference type="InterPro" id="IPR015424">
    <property type="entry name" value="PyrdxlP-dep_Trfase"/>
</dbReference>
<keyword evidence="2" id="KW-0808">Transferase</keyword>
<dbReference type="PANTHER" id="PTHR43510">
    <property type="entry name" value="AMINOTRANSFERASE FUNCTION, HYPOTHETICAL (EUROFUNG)"/>
    <property type="match status" value="1"/>
</dbReference>
<gene>
    <name evidence="2" type="ORF">SAMN04488700_0949</name>
</gene>
<dbReference type="GO" id="GO:0008483">
    <property type="term" value="F:transaminase activity"/>
    <property type="evidence" value="ECO:0007669"/>
    <property type="project" value="UniProtKB-KW"/>
</dbReference>
<protein>
    <submittedName>
        <fullName evidence="2">Aspartate/methionine/tyrosine aminotransferase</fullName>
    </submittedName>
</protein>
<dbReference type="NCBIfam" id="NF005593">
    <property type="entry name" value="PRK07324.1"/>
    <property type="match status" value="1"/>
</dbReference>
<dbReference type="AlphaFoldDB" id="A0A1X7MW51"/>
<dbReference type="InterPro" id="IPR004839">
    <property type="entry name" value="Aminotransferase_I/II_large"/>
</dbReference>
<dbReference type="InterPro" id="IPR015422">
    <property type="entry name" value="PyrdxlP-dep_Trfase_small"/>
</dbReference>
<keyword evidence="2" id="KW-0032">Aminotransferase</keyword>
<name>A0A1X7MW51_9LACT</name>
<sequence length="373" mass="41950">MDIAHFGVEEWLNKWEKKATYDISQSSIEALTLEELIGLDGTTVADFFENLSKESLDYGWIEGSDEFKSLVASLYKHVEPNTILQTNDATGANFLVLYALIEPGDHVVSMLPTYQPLYDIPLSLGAAVDFVELKEKDHWQLDLDALQSKLTAKTKMICLNSANNPTGTLLDIPTLKAIVEMARKVDAYILIDEVYAPLTGKGEFMSIVDLYEKDIATNSLSKTYSLPGVRIGWTASSKEIADIFRKYRDYTMICGGVLSDELAVHALKSKDKIIERNRKIIKENLFILNQWVEKEPLVSLVPPNYVSTAFIKLDISQEDEAFCIDLLEETGVLLVPGTAFDFPRYARLGYCCKQETLTKALELLSGFLRKFDK</sequence>
<dbReference type="Pfam" id="PF00155">
    <property type="entry name" value="Aminotran_1_2"/>
    <property type="match status" value="1"/>
</dbReference>
<feature type="domain" description="Aminotransferase class I/classII large" evidence="1">
    <location>
        <begin position="52"/>
        <end position="362"/>
    </location>
</feature>